<dbReference type="SMART" id="SM00382">
    <property type="entry name" value="AAA"/>
    <property type="match status" value="2"/>
</dbReference>
<accession>Q97EU9</accession>
<dbReference type="PROSITE" id="PS00211">
    <property type="entry name" value="ABC_TRANSPORTER_1"/>
    <property type="match status" value="1"/>
</dbReference>
<dbReference type="InterPro" id="IPR051309">
    <property type="entry name" value="ABCF_ATPase"/>
</dbReference>
<dbReference type="eggNOG" id="COG0488">
    <property type="taxonomic scope" value="Bacteria"/>
</dbReference>
<dbReference type="GO" id="GO:0005524">
    <property type="term" value="F:ATP binding"/>
    <property type="evidence" value="ECO:0007669"/>
    <property type="project" value="UniProtKB-KW"/>
</dbReference>
<dbReference type="KEGG" id="cac:CA_C3007"/>
<gene>
    <name evidence="4" type="ordered locus">CA_C3007</name>
</gene>
<evidence type="ECO:0000256" key="1">
    <source>
        <dbReference type="ARBA" id="ARBA00022741"/>
    </source>
</evidence>
<dbReference type="CDD" id="cd03221">
    <property type="entry name" value="ABCF_EF-3"/>
    <property type="match status" value="2"/>
</dbReference>
<dbReference type="InterPro" id="IPR027417">
    <property type="entry name" value="P-loop_NTPase"/>
</dbReference>
<dbReference type="SUPFAM" id="SSF52540">
    <property type="entry name" value="P-loop containing nucleoside triphosphate hydrolases"/>
    <property type="match status" value="2"/>
</dbReference>
<dbReference type="InterPro" id="IPR003439">
    <property type="entry name" value="ABC_transporter-like_ATP-bd"/>
</dbReference>
<dbReference type="Gene3D" id="3.40.50.300">
    <property type="entry name" value="P-loop containing nucleotide triphosphate hydrolases"/>
    <property type="match status" value="3"/>
</dbReference>
<keyword evidence="5" id="KW-1185">Reference proteome</keyword>
<organism evidence="4 5">
    <name type="scientific">Clostridium acetobutylicum (strain ATCC 824 / DSM 792 / JCM 1419 / IAM 19013 / LMG 5710 / NBRC 13948 / NRRL B-527 / VKM B-1787 / 2291 / W)</name>
    <dbReference type="NCBI Taxonomy" id="272562"/>
    <lineage>
        <taxon>Bacteria</taxon>
        <taxon>Bacillati</taxon>
        <taxon>Bacillota</taxon>
        <taxon>Clostridia</taxon>
        <taxon>Eubacteriales</taxon>
        <taxon>Clostridiaceae</taxon>
        <taxon>Clostridium</taxon>
    </lineage>
</organism>
<dbReference type="RefSeq" id="WP_010966289.1">
    <property type="nucleotide sequence ID" value="NC_003030.1"/>
</dbReference>
<reference evidence="4 5" key="1">
    <citation type="journal article" date="2001" name="J. Bacteriol.">
        <title>Genome sequence and comparative analysis of the solvent-producing bacterium Clostridium acetobutylicum.</title>
        <authorList>
            <person name="Nolling J."/>
            <person name="Breton G."/>
            <person name="Omelchenko M.V."/>
            <person name="Makarova K.S."/>
            <person name="Zeng Q."/>
            <person name="Gibson R."/>
            <person name="Lee H.M."/>
            <person name="Dubois J."/>
            <person name="Qiu D."/>
            <person name="Hitti J."/>
            <person name="Wolf Y.I."/>
            <person name="Tatusov R.L."/>
            <person name="Sabathe F."/>
            <person name="Doucette-Stamm L."/>
            <person name="Soucaille P."/>
            <person name="Daly M.J."/>
            <person name="Bennett G.N."/>
            <person name="Koonin E.V."/>
            <person name="Smith D.R."/>
        </authorList>
    </citation>
    <scope>NUCLEOTIDE SEQUENCE [LARGE SCALE GENOMIC DNA]</scope>
    <source>
        <strain evidence="5">ATCC 824 / DSM 792 / JCM 1419 / LMG 5710 / VKM B-1787</strain>
    </source>
</reference>
<dbReference type="HOGENOM" id="CLU_000604_36_0_9"/>
<sequence>MLYLEINNLKKYFKDRLILEINNLKIYSGDKIGVVGVNGAGKTTLLNILSGKIKAEEGVVKLQASYSYISQLDDMYSQREKNLSGGERTKLKIKNSFKENAEILMADEPTANLDIAASNKLEKMLLDFNGALILVSHDRELLDKVCNKIIEIENGKETLYNSNFSGFLKQKELEVRRKEFEYISYVNEKKRLVKVMNNIHDKTQSINKTPKRMGNSEARLHRMGGQKGKANLDKRRKAVESRIKHMTEKEKPAEVIKSKIDFIYSKKIYSKIIIKGNNINKRFGEKIIFENAEFSIPNGIKAALIGENGAGKTTLLKMIMTHNKGIITAENAQIGYFSQELDVISKNKTILENVMEKCIYDESFARLTLARLLFKSEDVDKKVSELSGGERVKVSFAKIILSGNNVLILDEPTNYLDVYSMNALEEVLKDYAGTVIFVSHDRRFVNNIANFIITIKNNRIEQFDGTYSEYVKKLGKGEEDKNTKEKKMILQNRLSNIIGRISVPSKNDNLEELDKEYKFILEKLKEFK</sequence>
<feature type="domain" description="ABC transporter" evidence="3">
    <location>
        <begin position="4"/>
        <end position="179"/>
    </location>
</feature>
<dbReference type="GeneID" id="44999494"/>
<dbReference type="Pfam" id="PF00005">
    <property type="entry name" value="ABC_tran"/>
    <property type="match status" value="2"/>
</dbReference>
<dbReference type="AlphaFoldDB" id="Q97EU9"/>
<evidence type="ECO:0000256" key="2">
    <source>
        <dbReference type="ARBA" id="ARBA00022840"/>
    </source>
</evidence>
<protein>
    <submittedName>
        <fullName evidence="4">ATPase component of MDR-type ABC transporter, two ATPase domains</fullName>
    </submittedName>
</protein>
<evidence type="ECO:0000259" key="3">
    <source>
        <dbReference type="PROSITE" id="PS50893"/>
    </source>
</evidence>
<dbReference type="InterPro" id="IPR003593">
    <property type="entry name" value="AAA+_ATPase"/>
</dbReference>
<dbReference type="InterPro" id="IPR017871">
    <property type="entry name" value="ABC_transporter-like_CS"/>
</dbReference>
<dbReference type="Proteomes" id="UP000000814">
    <property type="component" value="Chromosome"/>
</dbReference>
<dbReference type="STRING" id="272562.CA_C3007"/>
<dbReference type="PROSITE" id="PS50893">
    <property type="entry name" value="ABC_TRANSPORTER_2"/>
    <property type="match status" value="2"/>
</dbReference>
<feature type="domain" description="ABC transporter" evidence="3">
    <location>
        <begin position="274"/>
        <end position="482"/>
    </location>
</feature>
<dbReference type="OrthoDB" id="9801441at2"/>
<dbReference type="PIR" id="A97270">
    <property type="entry name" value="A97270"/>
</dbReference>
<dbReference type="EMBL" id="AE001437">
    <property type="protein sequence ID" value="AAK80948.1"/>
    <property type="molecule type" value="Genomic_DNA"/>
</dbReference>
<evidence type="ECO:0000313" key="4">
    <source>
        <dbReference type="EMBL" id="AAK80948.1"/>
    </source>
</evidence>
<dbReference type="PATRIC" id="fig|272562.8.peg.3191"/>
<name>Q97EU9_CLOAB</name>
<evidence type="ECO:0000313" key="5">
    <source>
        <dbReference type="Proteomes" id="UP000000814"/>
    </source>
</evidence>
<dbReference type="NCBIfam" id="NF000355">
    <property type="entry name" value="ribo_prot_ABC_F"/>
    <property type="match status" value="1"/>
</dbReference>
<dbReference type="GO" id="GO:0016887">
    <property type="term" value="F:ATP hydrolysis activity"/>
    <property type="evidence" value="ECO:0007669"/>
    <property type="project" value="InterPro"/>
</dbReference>
<dbReference type="PANTHER" id="PTHR42855:SF2">
    <property type="entry name" value="DRUG RESISTANCE ABC TRANSPORTER,ATP-BINDING PROTEIN"/>
    <property type="match status" value="1"/>
</dbReference>
<proteinExistence type="predicted"/>
<keyword evidence="1" id="KW-0547">Nucleotide-binding</keyword>
<keyword evidence="2" id="KW-0067">ATP-binding</keyword>
<dbReference type="PANTHER" id="PTHR42855">
    <property type="entry name" value="ABC TRANSPORTER ATP-BINDING SUBUNIT"/>
    <property type="match status" value="1"/>
</dbReference>